<sequence length="3521" mass="392640">EAPSRCTMSVCACSSWFLRRWLQEAQLRWFFFLLLLLAAVLPTSGGCPASCACYVPTEVHCTFRYLSAIPDHIQPAVERINLGIEDRAFQDLKSLQVLKMSFNKVKEINKETFKGLDSLQRLHMDHNHIEFISPDAFYGLTNLQLVHLEGNHLQQLHPDTFITLRHSQVFKVSSVRNIHLSDNFLTTLPADIFSGCSQLENLFLHGNPWACDCRMKWFSFWAQRNTGVLKCKRDRRYPRGQLCPICENPAPYHNRPLSHLPSDAFACTKPWIQPHLKQKNISLDEGEFTPVSPKDFIAPLGSIQMNLTDQFHNDASLTCTVQRPSAFENLTQTLEEEEGNNVTVLTTGITTYLVCNIDYEHIQQLWQILATYSDFPMRLERGLMLTRSPEMVYRYSQIKTKEREEGIHTNIEAEIKASPAWLMQGEVSFQLDRTTTTYSTLHIKYQSVVNLRVENTSPKKDRYSWTMIKRDNQTKTVHTVLTGGVTQLNCQIRGEPKPLLEWILPDGSKVRAPYSSEDRRIIITAEGKLTLRGADGSDTGLYRCIATNYLDADILIFRVTVLSPDVEEAEVNGVQLSKPLGENLFFDCSSSGSPEASVQWILPDHSVVDKSYGNRKVYENGTLLVQGLTARDRGFYRCLVANHLGGDLLVSQVTVTEERPAEGTVLNSEGSGMEIDGKTDSRLTENTVSLLNEIPSSSSSGRTSQESRTITSDRPYPRLRSQGRGGGRGRLGQRRQGSIGNRRIWSGRVFDKASRKVDPQKFAELMKKAQDGSKVKSDKEKENTGLSGDGEIASGEAHNEDHFITVPRKFKPLTENPQKGRIFGEENMQTETVTTTEKDQVATTVVHQTVGMETNKNTQTTESYMQSDSTPIKSTFTHNPTDRSKHYAVTPYNTFSHNAGLSSFDETSEVYALERATKPASKRLPVTLQLTVTDTSQETQLQFSGEQPAEPETSTGAALSFTTDPNVTPMKDSPGQVELVVHTSTDPESQTTFTAVTTTERQKDGITFHTTQTIKSPRLPAGSTIISQQQIHIIPHKNNRGGGRRRTFQSRRRIIKPNRITDIQSFINKLKQPLGKKEGNATVPYRIELTTDCDCDDKEKTATTEIQVVKPAGSPGSSLHRIERPASTQKPTATMDKYITSNPPLTRTESRQEVSGGYITSADDPEFDPTVEPYFTTNKEPPIFTTTATSTTASKVIRGRIPWNRLFGGRERDKILGRLRRPYMTPKTLTTPETTTATLTTTLAAVPTTTANSLSDPETLSPSKPKGNKEGSLDDDYGDLSSADFEFTTVGPSLHQLTTTSSSYYSRSSITAETPPESKTLPSPPTVKPPSIENPDEVLSSGSGMLPNNWHVSRQKPGGTRRRQGRRRRPLGGRRSFRKPSITKLRSTTTTEALTTKVTTMETTMETTTLPQRTVALHKPLYTPSRKEDRTAIAVSTDQTSKEEADFDEEFDWSTYSSLLAYTTTKTPLIPTTTFTPTTAFMPTTTKGPYTTARTRVHSNIRPPTQRSNGYTTRRPPLTRIRPTVQSSSARDSADRGLTFDSMTILTAKQGYINTLAPYNYNIHPHNAISSAYNHASGNEATSANIAGFEHTTKAMTSKPKIVGGNAASFTVLSNSDAFLPCEAIGNPQPAITWKRFSTSTGSTITVTGRMGKFEVLSNGTLLIQNANTRDRGQYLCLAENDHGSDKLLVTLSVVAYPSRILEPKMREMKSHAGNTVEMKCKAEGRPTPMISWILANQTQVRAQSTEKGRVSVSAQGTLIIEQVSVYDRGHYKCIASNPAGADTATVRLQVVAAPPGIVEEKRQQVKAGLSQNLWLPCTGQGSPQPTIHWVLHNGLMLRTNNRPLSGQRISVYENGTLHIKDVTQTDSGKYECIATSSTGSERRVVTLTVEIRESAPQIVEMSQRMTELFFGDQLRLNCTATGEPKPRIIWRLPSKAVVDQWHRMGSRIQVLDNGTLIVSTVSDKDAGDYLCVARSKIGDDLQLMRVDCKASGAPKPEISWGLPDGTVVNSALQSDASSGGGRARRYTLFDNGTLYLNQVGMSEEGDYTCYAENQVGKDEMHVQISVVTAAPKIRPSSQTYAKVKPGGNIRFDCEALGEPKPKILWMLPTNDVIAASNERYLMHVNGSLDIRDVKLIDAGEYICMARNPTGEDRKVYKLDIDGNPPVINGYRQNRTVIKDVAAKFSRKLIDCRAEGDPTPSVTWIMPDNIFLTAPYFGSRINVHHNGTLEIRNVRPTDTAEFICMARNDGGEAVMVVQLEVTSMLRRPIFKNPFNERIVSRIGKTTVLNCSADGQPVPDIIWTLPNGTRFTGEPNSPQPHYHLGNDGTLVIYNPRKEDSGKYRCGARNFMGYIEKLIILDVGQKPYILTRPRGVIRSVSGEPLFLHCLSDGSPRPRIYWTIPGGHTLTRPQVLGRYQLLENGTLVIRDTILHDRGNYICRARNDAGEAILTVPVVIIAYSPRITTAPPPTVKAMTGTPIQLNCAAIGIPKPEITWELPDRSVLSAAEQGRPLGSELLHPQGTLIIQRPTASDSGTYKCLAKNNLGTDSKVTYVHVLIYFIKAALMERNTTFPLFPGNHSHSNSTCSRDNILKTVVFPVLYSFLFLVGLSLNGVAVWVFFRIPSKSHFIIYLKNIVVADVIMTFTFPFKVLSDSNMASTGLRIFVCRVSSVLFYLTMYISILFFGLISIDRCRKTLKPFKGTNSARLARRKILSGAIWTFLLALCLPNVILTRKTPTSPYFKCSDLKTKAGLYWHEVVNHVCQVIFWGNLVTVIVCYTLITKELYRSYSRTKSHSTGGTICQAPSGGTTRKPHQANRKMSANVFLVLAVFFVCFVPFHFARVPYTMSQTRGVLFDCKLKLFFFQLKESTLFLSSLNSLLDPLIYFFLYFMMDNTEFSSNCLSLSFQIGNMAISYLFLILFPFALLFNRVAAWVSLHLRSTSTFIVYLKNLVAADLLITLTLPPMAAGMLPGAAVELRVFDCRYSSVVFYSCLYTSITLMGLISLDRFFKIVRPCGMVLGQSVVFSLVMSTTVWVVLFGGTAIPTVILTDRDPVNVTQDFCMSLKGPAGVALHKYVVLSMEILFWFVSILIVFCYICITLKVLQSFRNSGSNNSHGKKRTKLRVFFILLVFFVCFVPLHMMRILFTDIDGCTRVWVGVAHKVFLWVSTTNACLDPILYIYLCREYRDKLVEMIKARGICVGLYSSAVVSPNQTSQNDCTSFSYDPNFIPALYILMVPVALLLNGVAAWVSLQLKSSSTFIVYLKNLLAADIVMTMIIPINAVGDFTYASKIAVILSCYFSPIFYSTQYTCIVFLGLISLDRFFKIMTPHNNLFGQNVTLSKLISGSVWAILFGSTALPNIVLSNQSVANLTEIQSCMSLKGQVGLELHEKIVIYLNVLFWLVSVVITVCYICITNKVIQSFRNSGSNNNQGQQKIRLRVFLVVIVFFVSFGPYHIVRIPYTFIQVNSSSYATCTYLKCKFAKELCLWFASTNICMNPLLYIFLCREFKEKLTAMAKKVSMLFQ</sequence>
<reference evidence="1" key="1">
    <citation type="submission" date="2022-04" db="EMBL/GenBank/DDBJ databases">
        <title>Jade perch genome.</title>
        <authorList>
            <person name="Chao B."/>
        </authorList>
    </citation>
    <scope>NUCLEOTIDE SEQUENCE</scope>
    <source>
        <strain evidence="1">CB-2022</strain>
    </source>
</reference>
<evidence type="ECO:0000313" key="2">
    <source>
        <dbReference type="Proteomes" id="UP000831701"/>
    </source>
</evidence>
<organism evidence="1 2">
    <name type="scientific">Scortum barcoo</name>
    <name type="common">barcoo grunter</name>
    <dbReference type="NCBI Taxonomy" id="214431"/>
    <lineage>
        <taxon>Eukaryota</taxon>
        <taxon>Metazoa</taxon>
        <taxon>Chordata</taxon>
        <taxon>Craniata</taxon>
        <taxon>Vertebrata</taxon>
        <taxon>Euteleostomi</taxon>
        <taxon>Actinopterygii</taxon>
        <taxon>Neopterygii</taxon>
        <taxon>Teleostei</taxon>
        <taxon>Neoteleostei</taxon>
        <taxon>Acanthomorphata</taxon>
        <taxon>Eupercaria</taxon>
        <taxon>Centrarchiformes</taxon>
        <taxon>Terapontoidei</taxon>
        <taxon>Terapontidae</taxon>
        <taxon>Scortum</taxon>
    </lineage>
</organism>
<name>A0ACB8VFB4_9TELE</name>
<comment type="caution">
    <text evidence="1">The sequence shown here is derived from an EMBL/GenBank/DDBJ whole genome shotgun (WGS) entry which is preliminary data.</text>
</comment>
<proteinExistence type="predicted"/>
<dbReference type="EMBL" id="CM041552">
    <property type="protein sequence ID" value="KAI3354209.1"/>
    <property type="molecule type" value="Genomic_DNA"/>
</dbReference>
<dbReference type="Proteomes" id="UP000831701">
    <property type="component" value="Chromosome 22"/>
</dbReference>
<evidence type="ECO:0000313" key="1">
    <source>
        <dbReference type="EMBL" id="KAI3354209.1"/>
    </source>
</evidence>
<keyword evidence="2" id="KW-1185">Reference proteome</keyword>
<accession>A0ACB8VFB4</accession>
<gene>
    <name evidence="1" type="ORF">L3Q82_018749</name>
</gene>
<protein>
    <submittedName>
        <fullName evidence="1">Uncharacterized protein</fullName>
    </submittedName>
</protein>
<feature type="non-terminal residue" evidence="1">
    <location>
        <position position="1"/>
    </location>
</feature>